<dbReference type="KEGG" id="sgv:B1H19_31770"/>
<keyword evidence="4" id="KW-1185">Reference proteome</keyword>
<evidence type="ECO:0000313" key="3">
    <source>
        <dbReference type="EMBL" id="ARF58152.1"/>
    </source>
</evidence>
<dbReference type="EMBL" id="CP020569">
    <property type="protein sequence ID" value="ARF58152.1"/>
    <property type="molecule type" value="Genomic_DNA"/>
</dbReference>
<keyword evidence="2" id="KW-0812">Transmembrane</keyword>
<name>A0A1V0TZP6_9ACTN</name>
<feature type="compositionally biased region" description="Pro residues" evidence="1">
    <location>
        <begin position="368"/>
        <end position="408"/>
    </location>
</feature>
<dbReference type="AlphaFoldDB" id="A0A1V0TZP6"/>
<dbReference type="PRINTS" id="PR01217">
    <property type="entry name" value="PRICHEXTENSN"/>
</dbReference>
<keyword evidence="2" id="KW-1133">Transmembrane helix</keyword>
<proteinExistence type="predicted"/>
<feature type="compositionally biased region" description="Pro residues" evidence="1">
    <location>
        <begin position="351"/>
        <end position="360"/>
    </location>
</feature>
<dbReference type="Proteomes" id="UP000192726">
    <property type="component" value="Chromosome"/>
</dbReference>
<evidence type="ECO:0000256" key="2">
    <source>
        <dbReference type="SAM" id="Phobius"/>
    </source>
</evidence>
<protein>
    <submittedName>
        <fullName evidence="3">Uncharacterized protein</fullName>
    </submittedName>
</protein>
<evidence type="ECO:0000256" key="1">
    <source>
        <dbReference type="SAM" id="MobiDB-lite"/>
    </source>
</evidence>
<reference evidence="3 4" key="1">
    <citation type="submission" date="2017-04" db="EMBL/GenBank/DDBJ databases">
        <title>Complete Genome Sequence of Streptomyces gilvosporeus F607, a Capable Producer of Natamycin.</title>
        <authorList>
            <person name="Zong G."/>
            <person name="Zhong C."/>
            <person name="Fu J."/>
            <person name="Qin R."/>
            <person name="Cao G."/>
        </authorList>
    </citation>
    <scope>NUCLEOTIDE SEQUENCE [LARGE SCALE GENOMIC DNA]</scope>
    <source>
        <strain evidence="3 4">F607</strain>
    </source>
</reference>
<keyword evidence="2" id="KW-0472">Membrane</keyword>
<evidence type="ECO:0000313" key="4">
    <source>
        <dbReference type="Proteomes" id="UP000192726"/>
    </source>
</evidence>
<dbReference type="STRING" id="553510.B1H19_31770"/>
<feature type="region of interest" description="Disordered" evidence="1">
    <location>
        <begin position="609"/>
        <end position="631"/>
    </location>
</feature>
<sequence length="672" mass="73387">MSDFQERRPLHRPVDTGVPAEVHQVVFRWDGNQGRQGTGMKAVAHSCAAERAEELGRELGPLLWVSGAAAPRPSVVRTVSRDGEVMLVQRWPTTDRGGRPSTVSHVLIGGAGTLKTRQCLGLAYGGWGHRESAEEATGELRPVKCADLDALARRWLPEMTERLPTVRHPLILVTAEWLRDPSRRISLLMDEAEPPDRPGRDPAPLVYLGLFLLFGSWLGHEWTFATYDTVDTHPLRLMCVPRWEPDAGGPGPLARVVVRRPAEPQFAHRAANRLVEHLLAHPEDDPGVPQLVGRLKDGAGLDWARRRVLLKEVLDADHRAVAASPAAPPRRPDPERQPSPPPADPPEERWPAPPPEPVLPAPMAAPVAPSPPVAPAPEPEPPAPEPEPPAPAPEPEPPLTPPRPPHPSLLPSARPSPTWEPAPDTGPPAAPDDARALHGDLCLYRRGDVTQRRLLAERLRALSDDLLLAELRSGELTPDSEELLLDELGDERRVEVRPMAMRHELCTEVLRNGRYFTLNGQGAGLASRTAPAGRAADLFGWAVAPVAGHESHLREVQELLHRMCLDRRPAASDWLWDSVIAPRNGRAPDFPPALWQQILRDVIRRRETEPPAAPRPVHADPAPIAPSGPLATAPEPPAFPSRFGELTNNPGCVVGAFLVVIVVLIALVVIFV</sequence>
<dbReference type="OrthoDB" id="3441998at2"/>
<feature type="compositionally biased region" description="Pro residues" evidence="1">
    <location>
        <begin position="418"/>
        <end position="430"/>
    </location>
</feature>
<dbReference type="RefSeq" id="WP_083108224.1">
    <property type="nucleotide sequence ID" value="NZ_CP020569.1"/>
</dbReference>
<organism evidence="3 4">
    <name type="scientific">Streptomyces gilvosporeus</name>
    <dbReference type="NCBI Taxonomy" id="553510"/>
    <lineage>
        <taxon>Bacteria</taxon>
        <taxon>Bacillati</taxon>
        <taxon>Actinomycetota</taxon>
        <taxon>Actinomycetes</taxon>
        <taxon>Kitasatosporales</taxon>
        <taxon>Streptomycetaceae</taxon>
        <taxon>Streptomyces</taxon>
    </lineage>
</organism>
<feature type="transmembrane region" description="Helical" evidence="2">
    <location>
        <begin position="653"/>
        <end position="671"/>
    </location>
</feature>
<feature type="region of interest" description="Disordered" evidence="1">
    <location>
        <begin position="320"/>
        <end position="434"/>
    </location>
</feature>
<gene>
    <name evidence="3" type="ORF">B1H19_31770</name>
</gene>
<accession>A0A1V0TZP6</accession>